<protein>
    <submittedName>
        <fullName evidence="1">Kynureninase</fullName>
    </submittedName>
</protein>
<dbReference type="Proteomes" id="UP000004095">
    <property type="component" value="Unassembled WGS sequence"/>
</dbReference>
<feature type="non-terminal residue" evidence="1">
    <location>
        <position position="1"/>
    </location>
</feature>
<evidence type="ECO:0000313" key="1">
    <source>
        <dbReference type="EMBL" id="EAY24341.1"/>
    </source>
</evidence>
<dbReference type="AlphaFoldDB" id="A1ZZ19"/>
<name>A1ZZ19_MICM2</name>
<organism evidence="1 2">
    <name type="scientific">Microscilla marina ATCC 23134</name>
    <dbReference type="NCBI Taxonomy" id="313606"/>
    <lineage>
        <taxon>Bacteria</taxon>
        <taxon>Pseudomonadati</taxon>
        <taxon>Bacteroidota</taxon>
        <taxon>Cytophagia</taxon>
        <taxon>Cytophagales</taxon>
        <taxon>Microscillaceae</taxon>
        <taxon>Microscilla</taxon>
    </lineage>
</organism>
<comment type="caution">
    <text evidence="1">The sequence shown here is derived from an EMBL/GenBank/DDBJ whole genome shotgun (WGS) entry which is preliminary data.</text>
</comment>
<proteinExistence type="predicted"/>
<gene>
    <name evidence="1" type="ORF">M23134_02706</name>
</gene>
<dbReference type="EMBL" id="AAWS01000072">
    <property type="protein sequence ID" value="EAY24341.1"/>
    <property type="molecule type" value="Genomic_DNA"/>
</dbReference>
<evidence type="ECO:0000313" key="2">
    <source>
        <dbReference type="Proteomes" id="UP000004095"/>
    </source>
</evidence>
<accession>A1ZZ19</accession>
<keyword evidence="2" id="KW-1185">Reference proteome</keyword>
<reference evidence="1 2" key="1">
    <citation type="submission" date="2007-01" db="EMBL/GenBank/DDBJ databases">
        <authorList>
            <person name="Haygood M."/>
            <person name="Podell S."/>
            <person name="Anderson C."/>
            <person name="Hopkinson B."/>
            <person name="Roe K."/>
            <person name="Barbeau K."/>
            <person name="Gaasterland T."/>
            <person name="Ferriera S."/>
            <person name="Johnson J."/>
            <person name="Kravitz S."/>
            <person name="Beeson K."/>
            <person name="Sutton G."/>
            <person name="Rogers Y.-H."/>
            <person name="Friedman R."/>
            <person name="Frazier M."/>
            <person name="Venter J.C."/>
        </authorList>
    </citation>
    <scope>NUCLEOTIDE SEQUENCE [LARGE SCALE GENOMIC DNA]</scope>
    <source>
        <strain evidence="1 2">ATCC 23134</strain>
    </source>
</reference>
<sequence>TRYKIVMEAGAFPSDHTLWNRRRKYTVLPMKMQW</sequence>